<dbReference type="Proteomes" id="UP001152798">
    <property type="component" value="Chromosome 4"/>
</dbReference>
<dbReference type="AlphaFoldDB" id="A0A9P0HB94"/>
<dbReference type="EMBL" id="OV725080">
    <property type="protein sequence ID" value="CAH1398795.1"/>
    <property type="molecule type" value="Genomic_DNA"/>
</dbReference>
<gene>
    <name evidence="1" type="ORF">NEZAVI_LOCUS8383</name>
</gene>
<evidence type="ECO:0000313" key="1">
    <source>
        <dbReference type="EMBL" id="CAH1398795.1"/>
    </source>
</evidence>
<protein>
    <submittedName>
        <fullName evidence="1">Uncharacterized protein</fullName>
    </submittedName>
</protein>
<evidence type="ECO:0000313" key="2">
    <source>
        <dbReference type="Proteomes" id="UP001152798"/>
    </source>
</evidence>
<accession>A0A9P0HB94</accession>
<proteinExistence type="predicted"/>
<name>A0A9P0HB94_NEZVI</name>
<organism evidence="1 2">
    <name type="scientific">Nezara viridula</name>
    <name type="common">Southern green stink bug</name>
    <name type="synonym">Cimex viridulus</name>
    <dbReference type="NCBI Taxonomy" id="85310"/>
    <lineage>
        <taxon>Eukaryota</taxon>
        <taxon>Metazoa</taxon>
        <taxon>Ecdysozoa</taxon>
        <taxon>Arthropoda</taxon>
        <taxon>Hexapoda</taxon>
        <taxon>Insecta</taxon>
        <taxon>Pterygota</taxon>
        <taxon>Neoptera</taxon>
        <taxon>Paraneoptera</taxon>
        <taxon>Hemiptera</taxon>
        <taxon>Heteroptera</taxon>
        <taxon>Panheteroptera</taxon>
        <taxon>Pentatomomorpha</taxon>
        <taxon>Pentatomoidea</taxon>
        <taxon>Pentatomidae</taxon>
        <taxon>Pentatominae</taxon>
        <taxon>Nezara</taxon>
    </lineage>
</organism>
<sequence>MPLGLGSMEYIAATIDMNRGERHSFTFILPSAATAQSCARFDWSEYVSRTPDSPRHRAIIKIAQEDF</sequence>
<keyword evidence="2" id="KW-1185">Reference proteome</keyword>
<reference evidence="1" key="1">
    <citation type="submission" date="2022-01" db="EMBL/GenBank/DDBJ databases">
        <authorList>
            <person name="King R."/>
        </authorList>
    </citation>
    <scope>NUCLEOTIDE SEQUENCE</scope>
</reference>